<feature type="transmembrane region" description="Helical" evidence="7">
    <location>
        <begin position="342"/>
        <end position="361"/>
    </location>
</feature>
<feature type="transmembrane region" description="Helical" evidence="7">
    <location>
        <begin position="210"/>
        <end position="232"/>
    </location>
</feature>
<dbReference type="Gene3D" id="1.20.1250.20">
    <property type="entry name" value="MFS general substrate transporter like domains"/>
    <property type="match status" value="2"/>
</dbReference>
<dbReference type="GO" id="GO:0005886">
    <property type="term" value="C:plasma membrane"/>
    <property type="evidence" value="ECO:0007669"/>
    <property type="project" value="UniProtKB-SubCell"/>
</dbReference>
<feature type="transmembrane region" description="Helical" evidence="7">
    <location>
        <begin position="106"/>
        <end position="129"/>
    </location>
</feature>
<feature type="transmembrane region" description="Helical" evidence="7">
    <location>
        <begin position="82"/>
        <end position="100"/>
    </location>
</feature>
<gene>
    <name evidence="9" type="ORF">G3I67_05085</name>
</gene>
<evidence type="ECO:0000259" key="8">
    <source>
        <dbReference type="PROSITE" id="PS50850"/>
    </source>
</evidence>
<dbReference type="PANTHER" id="PTHR23517:SF2">
    <property type="entry name" value="MULTIDRUG RESISTANCE PROTEIN MDTH"/>
    <property type="match status" value="1"/>
</dbReference>
<feature type="transmembrane region" description="Helical" evidence="7">
    <location>
        <begin position="28"/>
        <end position="46"/>
    </location>
</feature>
<dbReference type="SUPFAM" id="SSF103473">
    <property type="entry name" value="MFS general substrate transporter"/>
    <property type="match status" value="1"/>
</dbReference>
<evidence type="ECO:0000313" key="9">
    <source>
        <dbReference type="EMBL" id="NDY82603.1"/>
    </source>
</evidence>
<evidence type="ECO:0000256" key="4">
    <source>
        <dbReference type="ARBA" id="ARBA00022692"/>
    </source>
</evidence>
<evidence type="ECO:0000256" key="2">
    <source>
        <dbReference type="ARBA" id="ARBA00022448"/>
    </source>
</evidence>
<comment type="subcellular location">
    <subcellularLocation>
        <location evidence="1">Cell membrane</location>
        <topology evidence="1">Multi-pass membrane protein</topology>
    </subcellularLocation>
</comment>
<dbReference type="EMBL" id="JAAGRN010000003">
    <property type="protein sequence ID" value="NDY82603.1"/>
    <property type="molecule type" value="Genomic_DNA"/>
</dbReference>
<feature type="transmembrane region" description="Helical" evidence="7">
    <location>
        <begin position="284"/>
        <end position="302"/>
    </location>
</feature>
<sequence>MSAPAPTSVDHSGSVKLLLNIGHALDHMFLLIFAASVGVVATDFGFNSWEDLMPYGVGAFIMFGLGSIPSGRLGDLWGRRNMMLIFFIGIGLSALLVSASQTAWQMALALTLVGVFASIYHPVGIPLLVQQSAKPGLAIGVNGLAGNLGVALAAMLTGFLIKWVGWRAAFAVPAMIAIGCGVWFKYACPIETEAPAKRKGRSNVSLPASVVTRALIVMTVTAATGSILFNLTTNGNNQLIAERFDGVINDPALLGTLLAVIYTVASLVQVLVGKMLDHYEIKPIFMGIVLCQIPLLILSAYAEGWWFFAAMLGVMIFIFGAVPFVDVLIVRFIDDHSRSRVAGIRLAVSLGISSSAVWMLGPAVKSLGFQTLMIGMGGLAICTLLFVALLPSHKTSGKAG</sequence>
<evidence type="ECO:0000256" key="6">
    <source>
        <dbReference type="ARBA" id="ARBA00023136"/>
    </source>
</evidence>
<evidence type="ECO:0000256" key="7">
    <source>
        <dbReference type="SAM" id="Phobius"/>
    </source>
</evidence>
<organism evidence="9">
    <name type="scientific">Sheuella amnicola</name>
    <dbReference type="NCBI Taxonomy" id="2707330"/>
    <lineage>
        <taxon>Bacteria</taxon>
        <taxon>Pseudomonadati</taxon>
        <taxon>Pseudomonadota</taxon>
        <taxon>Betaproteobacteria</taxon>
        <taxon>Burkholderiales</taxon>
        <taxon>Alcaligenaceae</taxon>
        <taxon>Sheuella</taxon>
    </lineage>
</organism>
<dbReference type="InterPro" id="IPR011701">
    <property type="entry name" value="MFS"/>
</dbReference>
<feature type="transmembrane region" description="Helical" evidence="7">
    <location>
        <begin position="141"/>
        <end position="164"/>
    </location>
</feature>
<feature type="transmembrane region" description="Helical" evidence="7">
    <location>
        <begin position="308"/>
        <end position="330"/>
    </location>
</feature>
<dbReference type="PANTHER" id="PTHR23517">
    <property type="entry name" value="RESISTANCE PROTEIN MDTM, PUTATIVE-RELATED-RELATED"/>
    <property type="match status" value="1"/>
</dbReference>
<dbReference type="RefSeq" id="WP_163652216.1">
    <property type="nucleotide sequence ID" value="NZ_JAAGRN010000003.1"/>
</dbReference>
<keyword evidence="2" id="KW-0813">Transport</keyword>
<proteinExistence type="predicted"/>
<evidence type="ECO:0000256" key="3">
    <source>
        <dbReference type="ARBA" id="ARBA00022475"/>
    </source>
</evidence>
<dbReference type="InterPro" id="IPR020846">
    <property type="entry name" value="MFS_dom"/>
</dbReference>
<feature type="transmembrane region" description="Helical" evidence="7">
    <location>
        <begin position="170"/>
        <end position="189"/>
    </location>
</feature>
<evidence type="ECO:0000256" key="5">
    <source>
        <dbReference type="ARBA" id="ARBA00022989"/>
    </source>
</evidence>
<dbReference type="Pfam" id="PF07690">
    <property type="entry name" value="MFS_1"/>
    <property type="match status" value="1"/>
</dbReference>
<feature type="transmembrane region" description="Helical" evidence="7">
    <location>
        <begin position="367"/>
        <end position="390"/>
    </location>
</feature>
<protein>
    <submittedName>
        <fullName evidence="9">MFS transporter</fullName>
    </submittedName>
</protein>
<dbReference type="AlphaFoldDB" id="A0A6B2QX87"/>
<dbReference type="InterPro" id="IPR050171">
    <property type="entry name" value="MFS_Transporters"/>
</dbReference>
<dbReference type="GO" id="GO:0022857">
    <property type="term" value="F:transmembrane transporter activity"/>
    <property type="evidence" value="ECO:0007669"/>
    <property type="project" value="InterPro"/>
</dbReference>
<dbReference type="InterPro" id="IPR036259">
    <property type="entry name" value="MFS_trans_sf"/>
</dbReference>
<dbReference type="PROSITE" id="PS50850">
    <property type="entry name" value="MFS"/>
    <property type="match status" value="1"/>
</dbReference>
<feature type="transmembrane region" description="Helical" evidence="7">
    <location>
        <begin position="252"/>
        <end position="272"/>
    </location>
</feature>
<keyword evidence="4 7" id="KW-0812">Transmembrane</keyword>
<comment type="caution">
    <text evidence="9">The sequence shown here is derived from an EMBL/GenBank/DDBJ whole genome shotgun (WGS) entry which is preliminary data.</text>
</comment>
<keyword evidence="3" id="KW-1003">Cell membrane</keyword>
<accession>A0A6B2QX87</accession>
<keyword evidence="5 7" id="KW-1133">Transmembrane helix</keyword>
<evidence type="ECO:0000256" key="1">
    <source>
        <dbReference type="ARBA" id="ARBA00004651"/>
    </source>
</evidence>
<name>A0A6B2QX87_9BURK</name>
<feature type="domain" description="Major facilitator superfamily (MFS) profile" evidence="8">
    <location>
        <begin position="15"/>
        <end position="395"/>
    </location>
</feature>
<keyword evidence="6 7" id="KW-0472">Membrane</keyword>
<feature type="transmembrane region" description="Helical" evidence="7">
    <location>
        <begin position="52"/>
        <end position="70"/>
    </location>
</feature>
<reference evidence="9" key="1">
    <citation type="submission" date="2020-02" db="EMBL/GenBank/DDBJ databases">
        <authorList>
            <person name="Chen W.-M."/>
        </authorList>
    </citation>
    <scope>NUCLEOTIDE SEQUENCE</scope>
    <source>
        <strain evidence="9">NBD-18</strain>
    </source>
</reference>